<feature type="region of interest" description="Disordered" evidence="6">
    <location>
        <begin position="63"/>
        <end position="85"/>
    </location>
</feature>
<evidence type="ECO:0000256" key="2">
    <source>
        <dbReference type="ARBA" id="ARBA00004286"/>
    </source>
</evidence>
<name>A0A7J7N4X8_9MAGN</name>
<evidence type="ECO:0000256" key="3">
    <source>
        <dbReference type="ARBA" id="ARBA00022454"/>
    </source>
</evidence>
<dbReference type="Gene3D" id="1.10.10.10">
    <property type="entry name" value="Winged helix-like DNA-binding domain superfamily/Winged helix DNA-binding domain"/>
    <property type="match status" value="1"/>
</dbReference>
<dbReference type="GO" id="GO:0045910">
    <property type="term" value="P:negative regulation of DNA recombination"/>
    <property type="evidence" value="ECO:0007669"/>
    <property type="project" value="TreeGrafter"/>
</dbReference>
<dbReference type="GO" id="GO:0030261">
    <property type="term" value="P:chromosome condensation"/>
    <property type="evidence" value="ECO:0007669"/>
    <property type="project" value="TreeGrafter"/>
</dbReference>
<dbReference type="AlphaFoldDB" id="A0A7J7N4X8"/>
<evidence type="ECO:0000256" key="1">
    <source>
        <dbReference type="ARBA" id="ARBA00004123"/>
    </source>
</evidence>
<reference evidence="8 9" key="1">
    <citation type="journal article" date="2020" name="IScience">
        <title>Genome Sequencing of the Endangered Kingdonia uniflora (Circaeasteraceae, Ranunculales) Reveals Potential Mechanisms of Evolutionary Specialization.</title>
        <authorList>
            <person name="Sun Y."/>
            <person name="Deng T."/>
            <person name="Zhang A."/>
            <person name="Moore M.J."/>
            <person name="Landis J.B."/>
            <person name="Lin N."/>
            <person name="Zhang H."/>
            <person name="Zhang X."/>
            <person name="Huang J."/>
            <person name="Zhang X."/>
            <person name="Sun H."/>
            <person name="Wang H."/>
        </authorList>
    </citation>
    <scope>NUCLEOTIDE SEQUENCE [LARGE SCALE GENOMIC DNA]</scope>
    <source>
        <strain evidence="8">TB1705</strain>
        <tissue evidence="8">Leaf</tissue>
    </source>
</reference>
<dbReference type="GO" id="GO:0005634">
    <property type="term" value="C:nucleus"/>
    <property type="evidence" value="ECO:0007669"/>
    <property type="project" value="UniProtKB-SubCell"/>
</dbReference>
<dbReference type="InterPro" id="IPR036390">
    <property type="entry name" value="WH_DNA-bd_sf"/>
</dbReference>
<dbReference type="Pfam" id="PF00538">
    <property type="entry name" value="Linker_histone"/>
    <property type="match status" value="1"/>
</dbReference>
<comment type="subcellular location">
    <subcellularLocation>
        <location evidence="2">Chromosome</location>
    </subcellularLocation>
    <subcellularLocation>
        <location evidence="1">Nucleus</location>
    </subcellularLocation>
</comment>
<dbReference type="PANTHER" id="PTHR11467">
    <property type="entry name" value="HISTONE H1"/>
    <property type="match status" value="1"/>
</dbReference>
<dbReference type="SMART" id="SM00526">
    <property type="entry name" value="H15"/>
    <property type="match status" value="1"/>
</dbReference>
<comment type="caution">
    <text evidence="8">The sequence shown here is derived from an EMBL/GenBank/DDBJ whole genome shotgun (WGS) entry which is preliminary data.</text>
</comment>
<proteinExistence type="predicted"/>
<evidence type="ECO:0000256" key="6">
    <source>
        <dbReference type="SAM" id="MobiDB-lite"/>
    </source>
</evidence>
<dbReference type="OrthoDB" id="1110759at2759"/>
<evidence type="ECO:0000256" key="4">
    <source>
        <dbReference type="ARBA" id="ARBA00023125"/>
    </source>
</evidence>
<gene>
    <name evidence="8" type="ORF">GIB67_008312</name>
</gene>
<keyword evidence="9" id="KW-1185">Reference proteome</keyword>
<dbReference type="SUPFAM" id="SSF46785">
    <property type="entry name" value="Winged helix' DNA-binding domain"/>
    <property type="match status" value="1"/>
</dbReference>
<keyword evidence="3" id="KW-0158">Chromosome</keyword>
<dbReference type="EMBL" id="JACGCM010001055">
    <property type="protein sequence ID" value="KAF6162183.1"/>
    <property type="molecule type" value="Genomic_DNA"/>
</dbReference>
<dbReference type="Proteomes" id="UP000541444">
    <property type="component" value="Unassembled WGS sequence"/>
</dbReference>
<keyword evidence="5" id="KW-0539">Nucleus</keyword>
<dbReference type="InterPro" id="IPR036388">
    <property type="entry name" value="WH-like_DNA-bd_sf"/>
</dbReference>
<evidence type="ECO:0000259" key="7">
    <source>
        <dbReference type="PROSITE" id="PS51504"/>
    </source>
</evidence>
<dbReference type="InterPro" id="IPR005818">
    <property type="entry name" value="Histone_H1/H5_H15"/>
</dbReference>
<evidence type="ECO:0000313" key="9">
    <source>
        <dbReference type="Proteomes" id="UP000541444"/>
    </source>
</evidence>
<keyword evidence="4" id="KW-0238">DNA-binding</keyword>
<evidence type="ECO:0000313" key="8">
    <source>
        <dbReference type="EMBL" id="KAF6162183.1"/>
    </source>
</evidence>
<evidence type="ECO:0000256" key="5">
    <source>
        <dbReference type="ARBA" id="ARBA00023242"/>
    </source>
</evidence>
<dbReference type="GO" id="GO:0006334">
    <property type="term" value="P:nucleosome assembly"/>
    <property type="evidence" value="ECO:0007669"/>
    <property type="project" value="InterPro"/>
</dbReference>
<organism evidence="8 9">
    <name type="scientific">Kingdonia uniflora</name>
    <dbReference type="NCBI Taxonomy" id="39325"/>
    <lineage>
        <taxon>Eukaryota</taxon>
        <taxon>Viridiplantae</taxon>
        <taxon>Streptophyta</taxon>
        <taxon>Embryophyta</taxon>
        <taxon>Tracheophyta</taxon>
        <taxon>Spermatophyta</taxon>
        <taxon>Magnoliopsida</taxon>
        <taxon>Ranunculales</taxon>
        <taxon>Circaeasteraceae</taxon>
        <taxon>Kingdonia</taxon>
    </lineage>
</organism>
<sequence length="85" mass="9411">MFKKAIVALKEKSRSSPYAIAKYIKEKHKSILPTNFKKMLGLQSKNSALKGKLTKVKASYKLSGAEKKDKASKPSKPVTKKADSE</sequence>
<dbReference type="GO" id="GO:0003690">
    <property type="term" value="F:double-stranded DNA binding"/>
    <property type="evidence" value="ECO:0007669"/>
    <property type="project" value="TreeGrafter"/>
</dbReference>
<dbReference type="PROSITE" id="PS51504">
    <property type="entry name" value="H15"/>
    <property type="match status" value="1"/>
</dbReference>
<feature type="domain" description="H15" evidence="7">
    <location>
        <begin position="1"/>
        <end position="64"/>
    </location>
</feature>
<dbReference type="PANTHER" id="PTHR11467:SF36">
    <property type="entry name" value="HISTONE 24-RELATED"/>
    <property type="match status" value="1"/>
</dbReference>
<dbReference type="GO" id="GO:0000786">
    <property type="term" value="C:nucleosome"/>
    <property type="evidence" value="ECO:0007669"/>
    <property type="project" value="InterPro"/>
</dbReference>
<dbReference type="GO" id="GO:0031492">
    <property type="term" value="F:nucleosomal DNA binding"/>
    <property type="evidence" value="ECO:0007669"/>
    <property type="project" value="TreeGrafter"/>
</dbReference>
<accession>A0A7J7N4X8</accession>
<protein>
    <recommendedName>
        <fullName evidence="7">H15 domain-containing protein</fullName>
    </recommendedName>
</protein>